<keyword evidence="4 8" id="KW-0812">Transmembrane</keyword>
<evidence type="ECO:0000256" key="4">
    <source>
        <dbReference type="ARBA" id="ARBA00022692"/>
    </source>
</evidence>
<evidence type="ECO:0000256" key="3">
    <source>
        <dbReference type="ARBA" id="ARBA00022475"/>
    </source>
</evidence>
<keyword evidence="14" id="KW-1185">Reference proteome</keyword>
<keyword evidence="5 8" id="KW-1133">Transmembrane helix</keyword>
<name>A0A5A9ZHV6_9RHOB</name>
<evidence type="ECO:0000256" key="6">
    <source>
        <dbReference type="ARBA" id="ARBA00023136"/>
    </source>
</evidence>
<comment type="subcellular location">
    <subcellularLocation>
        <location evidence="1">Cell membrane</location>
        <topology evidence="1">Multi-pass membrane protein</topology>
    </subcellularLocation>
</comment>
<evidence type="ECO:0000313" key="13">
    <source>
        <dbReference type="EMBL" id="KAA0916586.1"/>
    </source>
</evidence>
<gene>
    <name evidence="13" type="ORF">FLO80_07095</name>
</gene>
<dbReference type="SUPFAM" id="SSF82861">
    <property type="entry name" value="Mechanosensitive channel protein MscS (YggB), transmembrane region"/>
    <property type="match status" value="1"/>
</dbReference>
<proteinExistence type="inferred from homology"/>
<dbReference type="Gene3D" id="3.30.70.100">
    <property type="match status" value="1"/>
</dbReference>
<evidence type="ECO:0000256" key="7">
    <source>
        <dbReference type="SAM" id="MobiDB-lite"/>
    </source>
</evidence>
<organism evidence="13 14">
    <name type="scientific">Aquicoccus porphyridii</name>
    <dbReference type="NCBI Taxonomy" id="1852029"/>
    <lineage>
        <taxon>Bacteria</taxon>
        <taxon>Pseudomonadati</taxon>
        <taxon>Pseudomonadota</taxon>
        <taxon>Alphaproteobacteria</taxon>
        <taxon>Rhodobacterales</taxon>
        <taxon>Paracoccaceae</taxon>
        <taxon>Aquicoccus</taxon>
    </lineage>
</organism>
<accession>A0A5A9ZHV6</accession>
<dbReference type="SUPFAM" id="SSF50182">
    <property type="entry name" value="Sm-like ribonucleoproteins"/>
    <property type="match status" value="1"/>
</dbReference>
<dbReference type="Pfam" id="PF21082">
    <property type="entry name" value="MS_channel_3rd"/>
    <property type="match status" value="1"/>
</dbReference>
<comment type="similarity">
    <text evidence="2">Belongs to the MscS (TC 1.A.23) family.</text>
</comment>
<dbReference type="Pfam" id="PF00924">
    <property type="entry name" value="MS_channel_2nd"/>
    <property type="match status" value="1"/>
</dbReference>
<feature type="transmembrane region" description="Helical" evidence="8">
    <location>
        <begin position="337"/>
        <end position="355"/>
    </location>
</feature>
<dbReference type="Gene3D" id="1.10.287.1260">
    <property type="match status" value="1"/>
</dbReference>
<feature type="transmembrane region" description="Helical" evidence="8">
    <location>
        <begin position="529"/>
        <end position="546"/>
    </location>
</feature>
<dbReference type="Pfam" id="PF12794">
    <property type="entry name" value="MscS_TM"/>
    <property type="match status" value="1"/>
</dbReference>
<feature type="transmembrane region" description="Helical" evidence="8">
    <location>
        <begin position="477"/>
        <end position="501"/>
    </location>
</feature>
<sequence length="838" mass="90909">MGRPGTQAGAGNVCRGMKHVRAVLIWLSLVLCLVAVPGFAQQSGGRAIDYDAWERIAERAETAVEAGRASDAALGTLRTDLAGWRARFLEAQSANTASIRTTREQLAALGPPPESGEEPPEIAQSRSELNARLAALQAPVKTAEIAHARADGLIRGIDAIIRDRQSQQLLERGPTPVNPLYWAPALNEINTAFSNLRQEWRSAWDNPIQREKTKSRLPVSLLLLVVGSVLLLRGWKWVSRLTARIQSRSEGRGRWLKGFVASLGQPLVMLVGFTALIEAAYATGLPGLRGEQILSALRPAGYLFIVSMWIALRVFPRGDSVDLPLVLSIERRREGRLEGGLIGLVLGLSMLVMAISSYENWTRSTTAVVTLPLIVLGGFLMWRLARLLRRHNARISEDDAATPGYIDRLLLLLARALQAVAVVGLILAVVGYFEAARALTFSMLSSLLLLAFVMILQRLIAELWVLFSGYGDEGRDGLIPVLAGFALVVAAAPFFAMIWGARSTELVEIWTRIKSGFSIGEARISPMDFLIFAIVFAAGYTITRLLQGTLRNTVLPKTRMDVGGQNALVSGLGYVGIFLAAIIAITSAGIDLSSLAIVAGALSVGIGFGLQNIVSNFVSGIILLIERPISEGDWIEVGGQMGYVRDISVRSTRIETFDRTDVIVPNADLVSGTVTNYTRGNTVGRVIVPVGVAYGTDTHKVEAILREIAEAHPMVVLNPPPSVVFQRFGGDSLEFEIRAILRDVNWVLTVKSDMNHAIAKRFVEEGIEIPFAQRDIWLRNPEVLGGRSERPAEPSPPTAPGEPEPERRAVHPDRGNLHESDMDHGPPDVGGESDGGGR</sequence>
<evidence type="ECO:0000259" key="11">
    <source>
        <dbReference type="Pfam" id="PF12794"/>
    </source>
</evidence>
<feature type="compositionally biased region" description="Basic and acidic residues" evidence="7">
    <location>
        <begin position="804"/>
        <end position="826"/>
    </location>
</feature>
<evidence type="ECO:0000256" key="2">
    <source>
        <dbReference type="ARBA" id="ARBA00008017"/>
    </source>
</evidence>
<evidence type="ECO:0000259" key="10">
    <source>
        <dbReference type="Pfam" id="PF12607"/>
    </source>
</evidence>
<dbReference type="InterPro" id="IPR025692">
    <property type="entry name" value="MscS_IM_dom1"/>
</dbReference>
<feature type="transmembrane region" description="Helical" evidence="8">
    <location>
        <begin position="217"/>
        <end position="235"/>
    </location>
</feature>
<evidence type="ECO:0000259" key="12">
    <source>
        <dbReference type="Pfam" id="PF21082"/>
    </source>
</evidence>
<evidence type="ECO:0000256" key="1">
    <source>
        <dbReference type="ARBA" id="ARBA00004651"/>
    </source>
</evidence>
<feature type="transmembrane region" description="Helical" evidence="8">
    <location>
        <begin position="596"/>
        <end position="625"/>
    </location>
</feature>
<feature type="transmembrane region" description="Helical" evidence="8">
    <location>
        <begin position="567"/>
        <end position="590"/>
    </location>
</feature>
<evidence type="ECO:0000256" key="8">
    <source>
        <dbReference type="SAM" id="Phobius"/>
    </source>
</evidence>
<dbReference type="Gene3D" id="2.30.30.60">
    <property type="match status" value="1"/>
</dbReference>
<feature type="domain" description="Mechanosensitive ion channel MscS" evidence="9">
    <location>
        <begin position="612"/>
        <end position="679"/>
    </location>
</feature>
<dbReference type="InterPro" id="IPR022249">
    <property type="entry name" value="DUF3772"/>
</dbReference>
<feature type="domain" description="Mechanosensitive ion channel inner membrane" evidence="11">
    <location>
        <begin position="340"/>
        <end position="460"/>
    </location>
</feature>
<feature type="transmembrane region" description="Helical" evidence="8">
    <location>
        <begin position="367"/>
        <end position="388"/>
    </location>
</feature>
<evidence type="ECO:0000259" key="9">
    <source>
        <dbReference type="Pfam" id="PF00924"/>
    </source>
</evidence>
<feature type="domain" description="DUF3772" evidence="10">
    <location>
        <begin position="141"/>
        <end position="201"/>
    </location>
</feature>
<dbReference type="PANTHER" id="PTHR30347">
    <property type="entry name" value="POTASSIUM CHANNEL RELATED"/>
    <property type="match status" value="1"/>
</dbReference>
<keyword evidence="3" id="KW-1003">Cell membrane</keyword>
<dbReference type="InterPro" id="IPR023408">
    <property type="entry name" value="MscS_beta-dom_sf"/>
</dbReference>
<dbReference type="AlphaFoldDB" id="A0A5A9ZHV6"/>
<dbReference type="GO" id="GO:0005886">
    <property type="term" value="C:plasma membrane"/>
    <property type="evidence" value="ECO:0007669"/>
    <property type="project" value="UniProtKB-SubCell"/>
</dbReference>
<feature type="transmembrane region" description="Helical" evidence="8">
    <location>
        <begin position="255"/>
        <end position="277"/>
    </location>
</feature>
<dbReference type="EMBL" id="VINQ01000004">
    <property type="protein sequence ID" value="KAA0916586.1"/>
    <property type="molecule type" value="Genomic_DNA"/>
</dbReference>
<feature type="transmembrane region" description="Helical" evidence="8">
    <location>
        <begin position="297"/>
        <end position="316"/>
    </location>
</feature>
<dbReference type="InterPro" id="IPR011014">
    <property type="entry name" value="MscS_channel_TM-2"/>
</dbReference>
<dbReference type="PANTHER" id="PTHR30347:SF1">
    <property type="entry name" value="MECHANOSENSITIVE CHANNEL MSCK"/>
    <property type="match status" value="1"/>
</dbReference>
<feature type="compositionally biased region" description="Pro residues" evidence="7">
    <location>
        <begin position="793"/>
        <end position="802"/>
    </location>
</feature>
<dbReference type="InterPro" id="IPR006685">
    <property type="entry name" value="MscS_channel_2nd"/>
</dbReference>
<feature type="transmembrane region" description="Helical" evidence="8">
    <location>
        <begin position="409"/>
        <end position="433"/>
    </location>
</feature>
<feature type="region of interest" description="Disordered" evidence="7">
    <location>
        <begin position="785"/>
        <end position="838"/>
    </location>
</feature>
<dbReference type="InterPro" id="IPR010920">
    <property type="entry name" value="LSM_dom_sf"/>
</dbReference>
<protein>
    <submittedName>
        <fullName evidence="13">Mechanosensitive ion channel family protein</fullName>
    </submittedName>
</protein>
<dbReference type="SUPFAM" id="SSF82689">
    <property type="entry name" value="Mechanosensitive channel protein MscS (YggB), C-terminal domain"/>
    <property type="match status" value="1"/>
</dbReference>
<dbReference type="InterPro" id="IPR011066">
    <property type="entry name" value="MscS_channel_C_sf"/>
</dbReference>
<comment type="caution">
    <text evidence="13">The sequence shown here is derived from an EMBL/GenBank/DDBJ whole genome shotgun (WGS) entry which is preliminary data.</text>
</comment>
<reference evidence="13 14" key="1">
    <citation type="submission" date="2019-07" db="EMBL/GenBank/DDBJ databases">
        <title>Aquicoccus porphyridii gen. nov., sp. nov., isolated from a small marine red alga, Porphyridium marinum.</title>
        <authorList>
            <person name="Liu L."/>
        </authorList>
    </citation>
    <scope>NUCLEOTIDE SEQUENCE [LARGE SCALE GENOMIC DNA]</scope>
    <source>
        <strain evidence="13 14">L1 8-17</strain>
    </source>
</reference>
<feature type="domain" description="Mechanosensitive ion channel MscS C-terminal" evidence="12">
    <location>
        <begin position="687"/>
        <end position="769"/>
    </location>
</feature>
<dbReference type="Proteomes" id="UP000325291">
    <property type="component" value="Unassembled WGS sequence"/>
</dbReference>
<dbReference type="InterPro" id="IPR052702">
    <property type="entry name" value="MscS-like_channel"/>
</dbReference>
<dbReference type="InterPro" id="IPR049278">
    <property type="entry name" value="MS_channel_C"/>
</dbReference>
<dbReference type="Pfam" id="PF12607">
    <property type="entry name" value="DUF3772"/>
    <property type="match status" value="1"/>
</dbReference>
<keyword evidence="6 8" id="KW-0472">Membrane</keyword>
<evidence type="ECO:0000256" key="5">
    <source>
        <dbReference type="ARBA" id="ARBA00022989"/>
    </source>
</evidence>
<dbReference type="GO" id="GO:0008381">
    <property type="term" value="F:mechanosensitive monoatomic ion channel activity"/>
    <property type="evidence" value="ECO:0007669"/>
    <property type="project" value="UniProtKB-ARBA"/>
</dbReference>
<evidence type="ECO:0000313" key="14">
    <source>
        <dbReference type="Proteomes" id="UP000325291"/>
    </source>
</evidence>